<accession>A0A330GS93</accession>
<organism evidence="1 2">
    <name type="scientific">Mesorhizobium atlanticum</name>
    <dbReference type="NCBI Taxonomy" id="2233532"/>
    <lineage>
        <taxon>Bacteria</taxon>
        <taxon>Pseudomonadati</taxon>
        <taxon>Pseudomonadota</taxon>
        <taxon>Alphaproteobacteria</taxon>
        <taxon>Hyphomicrobiales</taxon>
        <taxon>Phyllobacteriaceae</taxon>
        <taxon>Mesorhizobium</taxon>
    </lineage>
</organism>
<comment type="caution">
    <text evidence="1">The sequence shown here is derived from an EMBL/GenBank/DDBJ whole genome shotgun (WGS) entry which is preliminary data.</text>
</comment>
<dbReference type="Proteomes" id="UP000251956">
    <property type="component" value="Unassembled WGS sequence"/>
</dbReference>
<dbReference type="OrthoDB" id="8455937at2"/>
<reference evidence="1 2" key="2">
    <citation type="submission" date="2018-07" db="EMBL/GenBank/DDBJ databases">
        <title>Diversity of Mesorhizobium strains in Brazil.</title>
        <authorList>
            <person name="Helene L.C.F."/>
            <person name="Dall'Agnol R."/>
            <person name="Delamuta J.R.M."/>
            <person name="Hungria M."/>
        </authorList>
    </citation>
    <scope>NUCLEOTIDE SEQUENCE [LARGE SCALE GENOMIC DNA]</scope>
    <source>
        <strain evidence="1 2">CNPSo 3140</strain>
    </source>
</reference>
<evidence type="ECO:0000313" key="1">
    <source>
        <dbReference type="EMBL" id="RAZ77014.1"/>
    </source>
</evidence>
<sequence>MSYKKIQTKGAYTDFTIRDGDIDKTFDPLKGRGRPGEKWTLGLVNITNEVYSFASVAGPDGNYGKWFESRKRA</sequence>
<keyword evidence="2" id="KW-1185">Reference proteome</keyword>
<gene>
    <name evidence="1" type="ORF">DPM35_10875</name>
</gene>
<protein>
    <submittedName>
        <fullName evidence="1">Uncharacterized protein</fullName>
    </submittedName>
</protein>
<proteinExistence type="predicted"/>
<dbReference type="RefSeq" id="WP_146767934.1">
    <property type="nucleotide sequence ID" value="NZ_QMBQ01000003.1"/>
</dbReference>
<name>A0A330GS93_9HYPH</name>
<dbReference type="EMBL" id="QMBQ01000003">
    <property type="protein sequence ID" value="RAZ77014.1"/>
    <property type="molecule type" value="Genomic_DNA"/>
</dbReference>
<dbReference type="AlphaFoldDB" id="A0A330GS93"/>
<evidence type="ECO:0000313" key="2">
    <source>
        <dbReference type="Proteomes" id="UP000251956"/>
    </source>
</evidence>
<reference evidence="2" key="1">
    <citation type="submission" date="2018-06" db="EMBL/GenBank/DDBJ databases">
        <authorList>
            <person name="Helene L.C."/>
            <person name="Dall'Agnol R."/>
            <person name="Delamuta J.R."/>
            <person name="Hungria M."/>
        </authorList>
    </citation>
    <scope>NUCLEOTIDE SEQUENCE [LARGE SCALE GENOMIC DNA]</scope>
    <source>
        <strain evidence="2">CNPSo 3140</strain>
    </source>
</reference>